<dbReference type="EMBL" id="RXIC02000018">
    <property type="protein sequence ID" value="KAB1228019.1"/>
    <property type="molecule type" value="Genomic_DNA"/>
</dbReference>
<dbReference type="SUPFAM" id="SSF81383">
    <property type="entry name" value="F-box domain"/>
    <property type="match status" value="1"/>
</dbReference>
<dbReference type="AlphaFoldDB" id="A0A6A1WRV8"/>
<evidence type="ECO:0000259" key="2">
    <source>
        <dbReference type="PROSITE" id="PS50181"/>
    </source>
</evidence>
<name>A0A6A1WRV8_9ROSI</name>
<evidence type="ECO:0000313" key="4">
    <source>
        <dbReference type="EMBL" id="KAB1228019.1"/>
    </source>
</evidence>
<dbReference type="PANTHER" id="PTHR31215">
    <property type="entry name" value="OS05G0510400 PROTEIN-RELATED"/>
    <property type="match status" value="1"/>
</dbReference>
<dbReference type="EMBL" id="RXIC02000417">
    <property type="protein sequence ID" value="KAB1199778.1"/>
    <property type="molecule type" value="Genomic_DNA"/>
</dbReference>
<accession>A0A6A1WRV8</accession>
<proteinExistence type="predicted"/>
<reference evidence="4" key="3">
    <citation type="submission" date="2019-09" db="EMBL/GenBank/DDBJ databases">
        <authorList>
            <person name="Gao Z."/>
        </authorList>
    </citation>
    <scope>NUCLEOTIDE SEQUENCE</scope>
    <source>
        <tissue evidence="4">Leaves</tissue>
    </source>
</reference>
<feature type="region of interest" description="Disordered" evidence="1">
    <location>
        <begin position="167"/>
        <end position="187"/>
    </location>
</feature>
<dbReference type="InterPro" id="IPR001810">
    <property type="entry name" value="F-box_dom"/>
</dbReference>
<dbReference type="InterPro" id="IPR044809">
    <property type="entry name" value="AUF1-like"/>
</dbReference>
<keyword evidence="6" id="KW-1185">Reference proteome</keyword>
<evidence type="ECO:0000313" key="5">
    <source>
        <dbReference type="EMBL" id="KAB1228020.1"/>
    </source>
</evidence>
<protein>
    <recommendedName>
        <fullName evidence="2">F-box domain-containing protein</fullName>
    </recommendedName>
</protein>
<evidence type="ECO:0000256" key="1">
    <source>
        <dbReference type="SAM" id="MobiDB-lite"/>
    </source>
</evidence>
<dbReference type="Pfam" id="PF12937">
    <property type="entry name" value="F-box-like"/>
    <property type="match status" value="1"/>
</dbReference>
<gene>
    <name evidence="3" type="ORF">CJ030_MR0G013670</name>
    <name evidence="4" type="ORF">CJ030_MR1G006792</name>
    <name evidence="5" type="ORF">CJ030_MR1G006793</name>
</gene>
<evidence type="ECO:0000313" key="6">
    <source>
        <dbReference type="Proteomes" id="UP000516437"/>
    </source>
</evidence>
<dbReference type="CDD" id="cd09917">
    <property type="entry name" value="F-box_SF"/>
    <property type="match status" value="1"/>
</dbReference>
<feature type="domain" description="F-box" evidence="2">
    <location>
        <begin position="6"/>
        <end position="54"/>
    </location>
</feature>
<dbReference type="Gene3D" id="1.20.1280.50">
    <property type="match status" value="1"/>
</dbReference>
<dbReference type="OrthoDB" id="812961at2759"/>
<reference evidence="4 6" key="2">
    <citation type="journal article" date="2019" name="Plant Biotechnol. J.">
        <title>The red bayberry genome and genetic basis of sex determination.</title>
        <authorList>
            <person name="Jia H.M."/>
            <person name="Jia H.J."/>
            <person name="Cai Q.L."/>
            <person name="Wang Y."/>
            <person name="Zhao H.B."/>
            <person name="Yang W.F."/>
            <person name="Wang G.Y."/>
            <person name="Li Y.H."/>
            <person name="Zhan D.L."/>
            <person name="Shen Y.T."/>
            <person name="Niu Q.F."/>
            <person name="Chang L."/>
            <person name="Qiu J."/>
            <person name="Zhao L."/>
            <person name="Xie H.B."/>
            <person name="Fu W.Y."/>
            <person name="Jin J."/>
            <person name="Li X.W."/>
            <person name="Jiao Y."/>
            <person name="Zhou C.C."/>
            <person name="Tu T."/>
            <person name="Chai C.Y."/>
            <person name="Gao J.L."/>
            <person name="Fan L.J."/>
            <person name="van de Weg E."/>
            <person name="Wang J.Y."/>
            <person name="Gao Z.S."/>
        </authorList>
    </citation>
    <scope>NUCLEOTIDE SEQUENCE [LARGE SCALE GENOMIC DNA]</scope>
    <source>
        <tissue evidence="4">Leaves</tissue>
    </source>
</reference>
<comment type="caution">
    <text evidence="4">The sequence shown here is derived from an EMBL/GenBank/DDBJ whole genome shotgun (WGS) entry which is preliminary data.</text>
</comment>
<dbReference type="EMBL" id="RXIC02000018">
    <property type="protein sequence ID" value="KAB1228020.1"/>
    <property type="molecule type" value="Genomic_DNA"/>
</dbReference>
<reference evidence="4" key="1">
    <citation type="submission" date="2018-07" db="EMBL/GenBank/DDBJ databases">
        <authorList>
            <person name="Gao Z.-S."/>
            <person name="Jia H.-M."/>
            <person name="Jia H.-J."/>
            <person name="Cai Q.-L."/>
            <person name="Wang Y."/>
            <person name="Zhao H.-B."/>
        </authorList>
    </citation>
    <scope>NUCLEOTIDE SEQUENCE</scope>
    <source>
        <tissue evidence="4">Leaves</tissue>
    </source>
</reference>
<sequence length="352" mass="39784">MNSYQEDRIDRLPDALLLLIFNKVLDAKTLIRILSVSKRFASLVPQIDALFLPLPRLVRHPKPSQGLPEKLFKSFVKNLIKKPIRFLHHIVSPRQASNFKSSHFSYHFPNEALKNFKEIKSLHLELPCLGYEMGIEDGASLLKWKAEFGRELKSCIILGATSFQREKLPSSTNGKESEDEQEEPLGQPFVADEELKSRIMWTISCLASASVRHYLLKPIIAKCPTLQRITVTDARKQGNLRMEEEQLLELRNSMESSGTLLESLPERTPIPDLCLKLWHEPVMELAASGCVIKGLTLVLIKPVGSDMAKEISDGDLLVSGLDGEDEDEAIFAEAVRKMVKRKTTFVMEMSSF</sequence>
<dbReference type="Proteomes" id="UP000516437">
    <property type="component" value="Unassembled WGS sequence"/>
</dbReference>
<dbReference type="InterPro" id="IPR036047">
    <property type="entry name" value="F-box-like_dom_sf"/>
</dbReference>
<evidence type="ECO:0000313" key="3">
    <source>
        <dbReference type="EMBL" id="KAB1199778.1"/>
    </source>
</evidence>
<dbReference type="PROSITE" id="PS50181">
    <property type="entry name" value="FBOX"/>
    <property type="match status" value="1"/>
</dbReference>
<organism evidence="4 6">
    <name type="scientific">Morella rubra</name>
    <name type="common">Chinese bayberry</name>
    <dbReference type="NCBI Taxonomy" id="262757"/>
    <lineage>
        <taxon>Eukaryota</taxon>
        <taxon>Viridiplantae</taxon>
        <taxon>Streptophyta</taxon>
        <taxon>Embryophyta</taxon>
        <taxon>Tracheophyta</taxon>
        <taxon>Spermatophyta</taxon>
        <taxon>Magnoliopsida</taxon>
        <taxon>eudicotyledons</taxon>
        <taxon>Gunneridae</taxon>
        <taxon>Pentapetalae</taxon>
        <taxon>rosids</taxon>
        <taxon>fabids</taxon>
        <taxon>Fagales</taxon>
        <taxon>Myricaceae</taxon>
        <taxon>Morella</taxon>
    </lineage>
</organism>